<organism evidence="1 2">
    <name type="scientific">Halohasta litorea</name>
    <dbReference type="NCBI Taxonomy" id="869891"/>
    <lineage>
        <taxon>Archaea</taxon>
        <taxon>Methanobacteriati</taxon>
        <taxon>Methanobacteriota</taxon>
        <taxon>Stenosarchaea group</taxon>
        <taxon>Halobacteria</taxon>
        <taxon>Halobacteriales</taxon>
        <taxon>Haloferacaceae</taxon>
        <taxon>Halohasta</taxon>
    </lineage>
</organism>
<accession>A0ABD6D7W9</accession>
<dbReference type="EMBL" id="JBHUDM010000002">
    <property type="protein sequence ID" value="MFD1642366.1"/>
    <property type="molecule type" value="Genomic_DNA"/>
</dbReference>
<proteinExistence type="predicted"/>
<dbReference type="RefSeq" id="WP_256395264.1">
    <property type="nucleotide sequence ID" value="NZ_JANHDJ010000002.1"/>
</dbReference>
<protein>
    <submittedName>
        <fullName evidence="1">Uncharacterized protein</fullName>
    </submittedName>
</protein>
<evidence type="ECO:0000313" key="2">
    <source>
        <dbReference type="Proteomes" id="UP001597052"/>
    </source>
</evidence>
<dbReference type="Proteomes" id="UP001597052">
    <property type="component" value="Unassembled WGS sequence"/>
</dbReference>
<reference evidence="1 2" key="1">
    <citation type="journal article" date="2019" name="Int. J. Syst. Evol. Microbiol.">
        <title>The Global Catalogue of Microorganisms (GCM) 10K type strain sequencing project: providing services to taxonomists for standard genome sequencing and annotation.</title>
        <authorList>
            <consortium name="The Broad Institute Genomics Platform"/>
            <consortium name="The Broad Institute Genome Sequencing Center for Infectious Disease"/>
            <person name="Wu L."/>
            <person name="Ma J."/>
        </authorList>
    </citation>
    <scope>NUCLEOTIDE SEQUENCE [LARGE SCALE GENOMIC DNA]</scope>
    <source>
        <strain evidence="1 2">CGMCC 1.10593</strain>
    </source>
</reference>
<sequence length="121" mass="13316">MTPTDEPRGLRVEAELTVGLQESSLRLHSEGDTLYVEAPDFDALRELRAAATGEVGGWLRERSRDSPLTIETPVLVRVRGVPVAHYEPTRSAGWLADRLGFGPFRVDLAGVLQAAGRGRWH</sequence>
<gene>
    <name evidence="1" type="ORF">ACFSBW_10830</name>
</gene>
<comment type="caution">
    <text evidence="1">The sequence shown here is derived from an EMBL/GenBank/DDBJ whole genome shotgun (WGS) entry which is preliminary data.</text>
</comment>
<evidence type="ECO:0000313" key="1">
    <source>
        <dbReference type="EMBL" id="MFD1642366.1"/>
    </source>
</evidence>
<dbReference type="AlphaFoldDB" id="A0ABD6D7W9"/>
<name>A0ABD6D7W9_9EURY</name>
<keyword evidence="2" id="KW-1185">Reference proteome</keyword>